<feature type="transmembrane region" description="Helical" evidence="8">
    <location>
        <begin position="71"/>
        <end position="93"/>
    </location>
</feature>
<dbReference type="Proteomes" id="UP001165679">
    <property type="component" value="Unassembled WGS sequence"/>
</dbReference>
<keyword evidence="4 10" id="KW-0808">Transferase</keyword>
<evidence type="ECO:0000256" key="8">
    <source>
        <dbReference type="SAM" id="Phobius"/>
    </source>
</evidence>
<feature type="transmembrane region" description="Helical" evidence="8">
    <location>
        <begin position="315"/>
        <end position="333"/>
    </location>
</feature>
<proteinExistence type="predicted"/>
<dbReference type="GO" id="GO:0005886">
    <property type="term" value="C:plasma membrane"/>
    <property type="evidence" value="ECO:0007669"/>
    <property type="project" value="UniProtKB-SubCell"/>
</dbReference>
<evidence type="ECO:0000313" key="11">
    <source>
        <dbReference type="Proteomes" id="UP001165679"/>
    </source>
</evidence>
<keyword evidence="7 8" id="KW-0472">Membrane</keyword>
<dbReference type="Pfam" id="PF13231">
    <property type="entry name" value="PMT_2"/>
    <property type="match status" value="1"/>
</dbReference>
<reference evidence="10" key="2">
    <citation type="submission" date="2022-10" db="EMBL/GenBank/DDBJ databases">
        <authorList>
            <person name="Trinh H.N."/>
        </authorList>
    </citation>
    <scope>NUCLEOTIDE SEQUENCE</scope>
    <source>
        <strain evidence="10">RN2-1</strain>
    </source>
</reference>
<evidence type="ECO:0000256" key="2">
    <source>
        <dbReference type="ARBA" id="ARBA00022475"/>
    </source>
</evidence>
<comment type="caution">
    <text evidence="10">The sequence shown here is derived from an EMBL/GenBank/DDBJ whole genome shotgun (WGS) entry which is preliminary data.</text>
</comment>
<accession>A0AA41YRE6</accession>
<keyword evidence="3 10" id="KW-0328">Glycosyltransferase</keyword>
<evidence type="ECO:0000256" key="3">
    <source>
        <dbReference type="ARBA" id="ARBA00022676"/>
    </source>
</evidence>
<evidence type="ECO:0000259" key="9">
    <source>
        <dbReference type="Pfam" id="PF13231"/>
    </source>
</evidence>
<feature type="transmembrane region" description="Helical" evidence="8">
    <location>
        <begin position="221"/>
        <end position="240"/>
    </location>
</feature>
<dbReference type="PANTHER" id="PTHR33908:SF11">
    <property type="entry name" value="MEMBRANE PROTEIN"/>
    <property type="match status" value="1"/>
</dbReference>
<gene>
    <name evidence="10" type="ORF">OL599_20355</name>
</gene>
<dbReference type="GO" id="GO:0009103">
    <property type="term" value="P:lipopolysaccharide biosynthetic process"/>
    <property type="evidence" value="ECO:0007669"/>
    <property type="project" value="UniProtKB-ARBA"/>
</dbReference>
<evidence type="ECO:0000256" key="6">
    <source>
        <dbReference type="ARBA" id="ARBA00022989"/>
    </source>
</evidence>
<protein>
    <submittedName>
        <fullName evidence="10">Glycosyltransferase family 39 protein</fullName>
        <ecNumber evidence="10">2.4.-.-</ecNumber>
    </submittedName>
</protein>
<keyword evidence="6 8" id="KW-1133">Transmembrane helix</keyword>
<keyword evidence="5 8" id="KW-0812">Transmembrane</keyword>
<feature type="transmembrane region" description="Helical" evidence="8">
    <location>
        <begin position="369"/>
        <end position="387"/>
    </location>
</feature>
<name>A0AA41YRE6_9PROT</name>
<feature type="transmembrane region" description="Helical" evidence="8">
    <location>
        <begin position="286"/>
        <end position="303"/>
    </location>
</feature>
<evidence type="ECO:0000256" key="1">
    <source>
        <dbReference type="ARBA" id="ARBA00004651"/>
    </source>
</evidence>
<keyword evidence="2" id="KW-1003">Cell membrane</keyword>
<organism evidence="10 11">
    <name type="scientific">Limobrevibacterium gyesilva</name>
    <dbReference type="NCBI Taxonomy" id="2991712"/>
    <lineage>
        <taxon>Bacteria</taxon>
        <taxon>Pseudomonadati</taxon>
        <taxon>Pseudomonadota</taxon>
        <taxon>Alphaproteobacteria</taxon>
        <taxon>Acetobacterales</taxon>
        <taxon>Acetobacteraceae</taxon>
        <taxon>Limobrevibacterium</taxon>
    </lineage>
</organism>
<feature type="domain" description="Glycosyltransferase RgtA/B/C/D-like" evidence="9">
    <location>
        <begin position="57"/>
        <end position="152"/>
    </location>
</feature>
<dbReference type="AlphaFoldDB" id="A0AA41YRE6"/>
<dbReference type="RefSeq" id="WP_264715781.1">
    <property type="nucleotide sequence ID" value="NZ_JAPDNT010000026.1"/>
</dbReference>
<evidence type="ECO:0000256" key="5">
    <source>
        <dbReference type="ARBA" id="ARBA00022692"/>
    </source>
</evidence>
<dbReference type="InterPro" id="IPR050297">
    <property type="entry name" value="LipidA_mod_glycosyltrf_83"/>
</dbReference>
<comment type="subcellular location">
    <subcellularLocation>
        <location evidence="1">Cell membrane</location>
        <topology evidence="1">Multi-pass membrane protein</topology>
    </subcellularLocation>
</comment>
<sequence>MHAIPRKFLFIPIALLGAFLYFHAISGPSLWNDEGFSFFVAAGGVRDMLHWIENDTQPPLYYLTLAFWLDLGHGVTALRSLSAASMLVALAFVHAAGRELFDRKTALIAMALFAIAPHCVMWAQKARPYAFQTMLVAIAFWGFATILRSADARARALGGGFAAALRERRPQAARTDLAWLAYAAGGGLAMLAQHPAGFFVLGCNCAMAVAILRDRARARVLLLNWVVAQLVLIGIWLLWLPEFLIQYAEHLAPDRIAQRHAIFLITPLAFWRILVDLFSVSMLWRVQTPAFVLYMAMAAWGAWQTLRHHAGSAPFILTLAAPLAVCALGFFLVNPVFGYVVYTFNWILVPYTILIAAGIAAIRIRTVQAGALGVFVLMNLWGLRNYYATSPPPLDAVAGLIGAEAKPGDGIIFSAAASSRFGIAYYLQPAAGRVAGLDASRDGDRLIRTAAAAAGNARNWVVLPEGEAAAVDLAGQPDGWSLGYERHVGSMIVLRYDRRG</sequence>
<feature type="transmembrane region" description="Helical" evidence="8">
    <location>
        <begin position="339"/>
        <end position="362"/>
    </location>
</feature>
<feature type="transmembrane region" description="Helical" evidence="8">
    <location>
        <begin position="261"/>
        <end position="280"/>
    </location>
</feature>
<keyword evidence="11" id="KW-1185">Reference proteome</keyword>
<reference evidence="10" key="1">
    <citation type="submission" date="2022-09" db="EMBL/GenBank/DDBJ databases">
        <title>Rhodovastum sp. nov. RN2-1 isolated from soil in Seongnam, South Korea.</title>
        <authorList>
            <person name="Le N.T."/>
        </authorList>
    </citation>
    <scope>NUCLEOTIDE SEQUENCE</scope>
    <source>
        <strain evidence="10">RN2-1</strain>
    </source>
</reference>
<dbReference type="EC" id="2.4.-.-" evidence="10"/>
<dbReference type="InterPro" id="IPR038731">
    <property type="entry name" value="RgtA/B/C-like"/>
</dbReference>
<dbReference type="EMBL" id="JAPDNT010000026">
    <property type="protein sequence ID" value="MCW3476923.1"/>
    <property type="molecule type" value="Genomic_DNA"/>
</dbReference>
<dbReference type="PANTHER" id="PTHR33908">
    <property type="entry name" value="MANNOSYLTRANSFERASE YKCB-RELATED"/>
    <property type="match status" value="1"/>
</dbReference>
<evidence type="ECO:0000256" key="4">
    <source>
        <dbReference type="ARBA" id="ARBA00022679"/>
    </source>
</evidence>
<evidence type="ECO:0000313" key="10">
    <source>
        <dbReference type="EMBL" id="MCW3476923.1"/>
    </source>
</evidence>
<evidence type="ECO:0000256" key="7">
    <source>
        <dbReference type="ARBA" id="ARBA00023136"/>
    </source>
</evidence>
<feature type="transmembrane region" description="Helical" evidence="8">
    <location>
        <begin position="177"/>
        <end position="201"/>
    </location>
</feature>
<dbReference type="GO" id="GO:0016763">
    <property type="term" value="F:pentosyltransferase activity"/>
    <property type="evidence" value="ECO:0007669"/>
    <property type="project" value="TreeGrafter"/>
</dbReference>
<feature type="transmembrane region" description="Helical" evidence="8">
    <location>
        <begin position="129"/>
        <end position="147"/>
    </location>
</feature>